<accession>A0A7K1USM7</accession>
<organism evidence="1 2">
    <name type="scientific">Nocardia terrae</name>
    <dbReference type="NCBI Taxonomy" id="2675851"/>
    <lineage>
        <taxon>Bacteria</taxon>
        <taxon>Bacillati</taxon>
        <taxon>Actinomycetota</taxon>
        <taxon>Actinomycetes</taxon>
        <taxon>Mycobacteriales</taxon>
        <taxon>Nocardiaceae</taxon>
        <taxon>Nocardia</taxon>
    </lineage>
</organism>
<dbReference type="InterPro" id="IPR012964">
    <property type="entry name" value="DUF1702"/>
</dbReference>
<keyword evidence="2" id="KW-1185">Reference proteome</keyword>
<dbReference type="EMBL" id="WRPP01000001">
    <property type="protein sequence ID" value="MVU77352.1"/>
    <property type="molecule type" value="Genomic_DNA"/>
</dbReference>
<dbReference type="RefSeq" id="WP_157386710.1">
    <property type="nucleotide sequence ID" value="NZ_WRPP01000001.1"/>
</dbReference>
<comment type="caution">
    <text evidence="1">The sequence shown here is derived from an EMBL/GenBank/DDBJ whole genome shotgun (WGS) entry which is preliminary data.</text>
</comment>
<reference evidence="1 2" key="1">
    <citation type="submission" date="2019-12" db="EMBL/GenBank/DDBJ databases">
        <title>Nocardia sp. nov. ET3-3 isolated from soil.</title>
        <authorList>
            <person name="Kanchanasin P."/>
            <person name="Tanasupawat S."/>
            <person name="Yuki M."/>
            <person name="Kudo T."/>
        </authorList>
    </citation>
    <scope>NUCLEOTIDE SEQUENCE [LARGE SCALE GENOMIC DNA]</scope>
    <source>
        <strain evidence="1 2">ET3-3</strain>
    </source>
</reference>
<evidence type="ECO:0000313" key="2">
    <source>
        <dbReference type="Proteomes" id="UP000466794"/>
    </source>
</evidence>
<protein>
    <submittedName>
        <fullName evidence="1">DUF1702 family protein</fullName>
    </submittedName>
</protein>
<proteinExistence type="predicted"/>
<gene>
    <name evidence="1" type="ORF">GPX89_08840</name>
</gene>
<name>A0A7K1USM7_9NOCA</name>
<dbReference type="Pfam" id="PF08012">
    <property type="entry name" value="DUF1702"/>
    <property type="match status" value="1"/>
</dbReference>
<sequence length="319" mass="35290">MPSPIGPLRAFIFAPKDAEIRRVMAGFERPSETTALELERVTLHLVGGINTAVRSSSNAEIIAALQPVPARYRGFAFEGAAVGLTALDALSPGHRAADLFENAENFHFPMYPGVGMALARIPKFRWQKLFPKHPLYRWLAVDGYGFYKAFFHTQKYVRQQRFDTRYPRWMGDRAQVLRIADQGIGRALWFVGGGSPAGLLRLIGQFDPSRHRDLWSGVGIAVTFAGGVDQHDLDELRTAAGEHAKLLGLGAAMVTKIRLETESVDTYTEAVVRTFCGGRTLDEVETVLEKSQVDLAVDGTAATYQLWRDRITELIANGS</sequence>
<evidence type="ECO:0000313" key="1">
    <source>
        <dbReference type="EMBL" id="MVU77352.1"/>
    </source>
</evidence>
<dbReference type="AlphaFoldDB" id="A0A7K1USM7"/>
<dbReference type="Proteomes" id="UP000466794">
    <property type="component" value="Unassembled WGS sequence"/>
</dbReference>